<dbReference type="InterPro" id="IPR001709">
    <property type="entry name" value="Flavoprot_Pyr_Nucl_cyt_Rdtase"/>
</dbReference>
<dbReference type="SUPFAM" id="SSF52343">
    <property type="entry name" value="Ferredoxin reductase-like, C-terminal NADP-linked domain"/>
    <property type="match status" value="1"/>
</dbReference>
<dbReference type="GO" id="GO:0051537">
    <property type="term" value="F:2 iron, 2 sulfur cluster binding"/>
    <property type="evidence" value="ECO:0007669"/>
    <property type="project" value="InterPro"/>
</dbReference>
<dbReference type="InterPro" id="IPR050415">
    <property type="entry name" value="MRET"/>
</dbReference>
<dbReference type="PROSITE" id="PS00197">
    <property type="entry name" value="2FE2S_FER_1"/>
    <property type="match status" value="1"/>
</dbReference>
<dbReference type="CDD" id="cd00207">
    <property type="entry name" value="fer2"/>
    <property type="match status" value="1"/>
</dbReference>
<dbReference type="GO" id="GO:0016491">
    <property type="term" value="F:oxidoreductase activity"/>
    <property type="evidence" value="ECO:0007669"/>
    <property type="project" value="UniProtKB-KW"/>
</dbReference>
<dbReference type="PANTHER" id="PTHR47354:SF5">
    <property type="entry name" value="PROTEIN RFBI"/>
    <property type="match status" value="1"/>
</dbReference>
<dbReference type="Pfam" id="PF00175">
    <property type="entry name" value="NAD_binding_1"/>
    <property type="match status" value="1"/>
</dbReference>
<feature type="domain" description="2Fe-2S ferredoxin-type" evidence="1">
    <location>
        <begin position="303"/>
        <end position="388"/>
    </location>
</feature>
<dbReference type="Pfam" id="PF00970">
    <property type="entry name" value="FAD_binding_6"/>
    <property type="match status" value="1"/>
</dbReference>
<reference evidence="3 4" key="1">
    <citation type="submission" date="2018-06" db="EMBL/GenBank/DDBJ databases">
        <authorList>
            <consortium name="Pathogen Informatics"/>
            <person name="Doyle S."/>
        </authorList>
    </citation>
    <scope>NUCLEOTIDE SEQUENCE [LARGE SCALE GENOMIC DNA]</scope>
    <source>
        <strain evidence="3 4">NCTC9836</strain>
    </source>
</reference>
<feature type="domain" description="FAD-binding FR-type" evidence="2">
    <location>
        <begin position="48"/>
        <end position="151"/>
    </location>
</feature>
<dbReference type="InterPro" id="IPR039261">
    <property type="entry name" value="FNR_nucleotide-bd"/>
</dbReference>
<dbReference type="InterPro" id="IPR001041">
    <property type="entry name" value="2Fe-2S_ferredoxin-type"/>
</dbReference>
<keyword evidence="3" id="KW-0560">Oxidoreductase</keyword>
<dbReference type="Gene3D" id="2.40.30.10">
    <property type="entry name" value="Translation factors"/>
    <property type="match status" value="1"/>
</dbReference>
<dbReference type="RefSeq" id="WP_172556312.1">
    <property type="nucleotide sequence ID" value="NZ_UFWZ01000001.1"/>
</dbReference>
<protein>
    <submittedName>
        <fullName evidence="3">Oxidoreductase</fullName>
        <ecNumber evidence="3">1.17.1.-</ecNumber>
    </submittedName>
</protein>
<evidence type="ECO:0000313" key="3">
    <source>
        <dbReference type="EMBL" id="SUY47610.1"/>
    </source>
</evidence>
<gene>
    <name evidence="3" type="primary">hmp</name>
    <name evidence="3" type="ORF">NCTC9836_01945</name>
</gene>
<dbReference type="PRINTS" id="PR00410">
    <property type="entry name" value="PHEHYDRXLASE"/>
</dbReference>
<dbReference type="Gene3D" id="3.10.20.30">
    <property type="match status" value="1"/>
</dbReference>
<dbReference type="Pfam" id="PF00111">
    <property type="entry name" value="Fer2"/>
    <property type="match status" value="1"/>
</dbReference>
<dbReference type="PANTHER" id="PTHR47354">
    <property type="entry name" value="NADH OXIDOREDUCTASE HCR"/>
    <property type="match status" value="1"/>
</dbReference>
<dbReference type="SUPFAM" id="SSF54292">
    <property type="entry name" value="2Fe-2S ferredoxin-like"/>
    <property type="match status" value="1"/>
</dbReference>
<keyword evidence="4" id="KW-1185">Reference proteome</keyword>
<dbReference type="EMBL" id="UFWZ01000001">
    <property type="protein sequence ID" value="SUY47610.1"/>
    <property type="molecule type" value="Genomic_DNA"/>
</dbReference>
<sequence>MSNMKELIIRQMDNGPKTLMDIEISRKNGKDYRLENGRSDKIVSRLHTDNLKLVVSEIIEINKDAKTFRLVSKEGLLPVFQSGQYINIFVEIHGILTSRPYSICSSNRQHAYYEITVARIASGFVSDYFIDKVKVGDEFTANGPAGAFHYNPVFHSNKSVFIAGGSGITPFMSMSREVLNAGLDREIHLIYGCRNEDVVLFKDELVNMAKRHSNFTFSLVLSDPSKDYSGPTGFIDDACIKKLVGNIQDSTYYICGPQIMNDFVSNALLRLDIKPRMIRREMFGSRQDIQNEPAWPTELTGKETFTITINKGKKIPATSGESLLTALERSGVRVNVCCRSGECSLCRIQLVSGKVFMPRGVLLRHADEKFGYIHSCKSYPISDLEIQL</sequence>
<name>A0A381J8L8_9CLOT</name>
<dbReference type="InterPro" id="IPR008333">
    <property type="entry name" value="Cbr1-like_FAD-bd_dom"/>
</dbReference>
<dbReference type="InterPro" id="IPR036010">
    <property type="entry name" value="2Fe-2S_ferredoxin-like_sf"/>
</dbReference>
<dbReference type="PRINTS" id="PR00371">
    <property type="entry name" value="FPNCR"/>
</dbReference>
<evidence type="ECO:0000259" key="2">
    <source>
        <dbReference type="PROSITE" id="PS51384"/>
    </source>
</evidence>
<evidence type="ECO:0000259" key="1">
    <source>
        <dbReference type="PROSITE" id="PS51085"/>
    </source>
</evidence>
<organism evidence="3 4">
    <name type="scientific">Clostridium putrefaciens</name>
    <dbReference type="NCBI Taxonomy" id="99675"/>
    <lineage>
        <taxon>Bacteria</taxon>
        <taxon>Bacillati</taxon>
        <taxon>Bacillota</taxon>
        <taxon>Clostridia</taxon>
        <taxon>Eubacteriales</taxon>
        <taxon>Clostridiaceae</taxon>
        <taxon>Clostridium</taxon>
    </lineage>
</organism>
<dbReference type="InterPro" id="IPR017938">
    <property type="entry name" value="Riboflavin_synthase-like_b-brl"/>
</dbReference>
<dbReference type="InterPro" id="IPR006058">
    <property type="entry name" value="2Fe2S_fd_BS"/>
</dbReference>
<dbReference type="SUPFAM" id="SSF63380">
    <property type="entry name" value="Riboflavin synthase domain-like"/>
    <property type="match status" value="1"/>
</dbReference>
<evidence type="ECO:0000313" key="4">
    <source>
        <dbReference type="Proteomes" id="UP000254664"/>
    </source>
</evidence>
<dbReference type="EC" id="1.17.1.-" evidence="3"/>
<dbReference type="InterPro" id="IPR001433">
    <property type="entry name" value="OxRdtase_FAD/NAD-bd"/>
</dbReference>
<dbReference type="Gene3D" id="3.40.50.80">
    <property type="entry name" value="Nucleotide-binding domain of ferredoxin-NADP reductase (FNR) module"/>
    <property type="match status" value="1"/>
</dbReference>
<dbReference type="PROSITE" id="PS51085">
    <property type="entry name" value="2FE2S_FER_2"/>
    <property type="match status" value="1"/>
</dbReference>
<accession>A0A381J8L8</accession>
<dbReference type="InterPro" id="IPR012675">
    <property type="entry name" value="Beta-grasp_dom_sf"/>
</dbReference>
<proteinExistence type="predicted"/>
<dbReference type="PROSITE" id="PS51384">
    <property type="entry name" value="FAD_FR"/>
    <property type="match status" value="1"/>
</dbReference>
<dbReference type="InterPro" id="IPR017927">
    <property type="entry name" value="FAD-bd_FR_type"/>
</dbReference>
<dbReference type="AlphaFoldDB" id="A0A381J8L8"/>
<dbReference type="Proteomes" id="UP000254664">
    <property type="component" value="Unassembled WGS sequence"/>
</dbReference>